<comment type="caution">
    <text evidence="1">The sequence shown here is derived from an EMBL/GenBank/DDBJ whole genome shotgun (WGS) entry which is preliminary data.</text>
</comment>
<evidence type="ECO:0008006" key="3">
    <source>
        <dbReference type="Google" id="ProtNLM"/>
    </source>
</evidence>
<evidence type="ECO:0000313" key="2">
    <source>
        <dbReference type="Proteomes" id="UP001501295"/>
    </source>
</evidence>
<name>A0ABP8VU91_9MICO</name>
<evidence type="ECO:0000313" key="1">
    <source>
        <dbReference type="EMBL" id="GAA4670571.1"/>
    </source>
</evidence>
<organism evidence="1 2">
    <name type="scientific">Frondihabitans cladoniiphilus</name>
    <dbReference type="NCBI Taxonomy" id="715785"/>
    <lineage>
        <taxon>Bacteria</taxon>
        <taxon>Bacillati</taxon>
        <taxon>Actinomycetota</taxon>
        <taxon>Actinomycetes</taxon>
        <taxon>Micrococcales</taxon>
        <taxon>Microbacteriaceae</taxon>
        <taxon>Frondihabitans</taxon>
    </lineage>
</organism>
<gene>
    <name evidence="1" type="ORF">GCM10025780_12540</name>
</gene>
<protein>
    <recommendedName>
        <fullName evidence="3">PilZ domain-containing protein</fullName>
    </recommendedName>
</protein>
<dbReference type="RefSeq" id="WP_345374461.1">
    <property type="nucleotide sequence ID" value="NZ_BAABLM010000002.1"/>
</dbReference>
<sequence>MSSHTPAYEVPFWIDRHDAPHLYRLVNLSDEMVRGVRCSLLGPGYLVPLRPTDLGPGVGVTLTLIGSDLSRSSVVVVRWFRENDDEYLWRFSF</sequence>
<proteinExistence type="predicted"/>
<dbReference type="Proteomes" id="UP001501295">
    <property type="component" value="Unassembled WGS sequence"/>
</dbReference>
<accession>A0ABP8VU91</accession>
<dbReference type="EMBL" id="BAABLM010000002">
    <property type="protein sequence ID" value="GAA4670571.1"/>
    <property type="molecule type" value="Genomic_DNA"/>
</dbReference>
<reference evidence="2" key="1">
    <citation type="journal article" date="2019" name="Int. J. Syst. Evol. Microbiol.">
        <title>The Global Catalogue of Microorganisms (GCM) 10K type strain sequencing project: providing services to taxonomists for standard genome sequencing and annotation.</title>
        <authorList>
            <consortium name="The Broad Institute Genomics Platform"/>
            <consortium name="The Broad Institute Genome Sequencing Center for Infectious Disease"/>
            <person name="Wu L."/>
            <person name="Ma J."/>
        </authorList>
    </citation>
    <scope>NUCLEOTIDE SEQUENCE [LARGE SCALE GENOMIC DNA]</scope>
    <source>
        <strain evidence="2">JCM 18956</strain>
    </source>
</reference>
<keyword evidence="2" id="KW-1185">Reference proteome</keyword>